<dbReference type="RefSeq" id="WP_119778033.1">
    <property type="nucleotide sequence ID" value="NZ_QYUK01000011.1"/>
</dbReference>
<dbReference type="OrthoDB" id="9811242at2"/>
<dbReference type="InterPro" id="IPR036282">
    <property type="entry name" value="Glutathione-S-Trfase_C_sf"/>
</dbReference>
<dbReference type="SFLD" id="SFLDG00358">
    <property type="entry name" value="Main_(cytGST)"/>
    <property type="match status" value="1"/>
</dbReference>
<dbReference type="Gene3D" id="1.20.1050.10">
    <property type="match status" value="1"/>
</dbReference>
<dbReference type="EMBL" id="QYUK01000011">
    <property type="protein sequence ID" value="RJF87391.1"/>
    <property type="molecule type" value="Genomic_DNA"/>
</dbReference>
<dbReference type="SFLD" id="SFLDS00019">
    <property type="entry name" value="Glutathione_Transferase_(cytos"/>
    <property type="match status" value="1"/>
</dbReference>
<keyword evidence="2" id="KW-0808">Transferase</keyword>
<dbReference type="InterPro" id="IPR004045">
    <property type="entry name" value="Glutathione_S-Trfase_N"/>
</dbReference>
<dbReference type="Pfam" id="PF02798">
    <property type="entry name" value="GST_N"/>
    <property type="match status" value="1"/>
</dbReference>
<dbReference type="SFLD" id="SFLDG01150">
    <property type="entry name" value="Main.1:_Beta-like"/>
    <property type="match status" value="1"/>
</dbReference>
<dbReference type="PROSITE" id="PS50404">
    <property type="entry name" value="GST_NTER"/>
    <property type="match status" value="1"/>
</dbReference>
<dbReference type="SUPFAM" id="SSF47616">
    <property type="entry name" value="GST C-terminal domain-like"/>
    <property type="match status" value="1"/>
</dbReference>
<name>A0A418WBH5_9PROT</name>
<evidence type="ECO:0000313" key="2">
    <source>
        <dbReference type="EMBL" id="RJF87391.1"/>
    </source>
</evidence>
<evidence type="ECO:0000259" key="1">
    <source>
        <dbReference type="PROSITE" id="PS50404"/>
    </source>
</evidence>
<feature type="domain" description="GST N-terminal" evidence="1">
    <location>
        <begin position="1"/>
        <end position="78"/>
    </location>
</feature>
<proteinExistence type="predicted"/>
<sequence length="200" mass="21674">MKLYYAPHSRAVSILWLLEEIGQPYELARVDIRSGDVGAAYRQVNPMGKVPALEDGDLRMAEGAAIATYLGDRFPQAGLAPAMGDPARGRYLQWLFFAAGCIEPAIAEKLHGWAPDRLRHAWGDFDSVIATLDKAVAAGPWLLGDRFTTADVMIGMGVHWGLMFGGFPKGGAIEAYHGRLAARPALQRALAIDEREAQAA</sequence>
<accession>A0A418WBH5</accession>
<dbReference type="GO" id="GO:0016740">
    <property type="term" value="F:transferase activity"/>
    <property type="evidence" value="ECO:0007669"/>
    <property type="project" value="UniProtKB-KW"/>
</dbReference>
<gene>
    <name evidence="2" type="ORF">D3874_10460</name>
</gene>
<dbReference type="PANTHER" id="PTHR44051:SF8">
    <property type="entry name" value="GLUTATHIONE S-TRANSFERASE GSTA"/>
    <property type="match status" value="1"/>
</dbReference>
<evidence type="ECO:0000313" key="3">
    <source>
        <dbReference type="Proteomes" id="UP000284605"/>
    </source>
</evidence>
<organism evidence="2 3">
    <name type="scientific">Oleomonas cavernae</name>
    <dbReference type="NCBI Taxonomy" id="2320859"/>
    <lineage>
        <taxon>Bacteria</taxon>
        <taxon>Pseudomonadati</taxon>
        <taxon>Pseudomonadota</taxon>
        <taxon>Alphaproteobacteria</taxon>
        <taxon>Acetobacterales</taxon>
        <taxon>Acetobacteraceae</taxon>
        <taxon>Oleomonas</taxon>
    </lineage>
</organism>
<dbReference type="AlphaFoldDB" id="A0A418WBH5"/>
<dbReference type="Proteomes" id="UP000284605">
    <property type="component" value="Unassembled WGS sequence"/>
</dbReference>
<dbReference type="InterPro" id="IPR036249">
    <property type="entry name" value="Thioredoxin-like_sf"/>
</dbReference>
<dbReference type="Gene3D" id="3.40.30.10">
    <property type="entry name" value="Glutaredoxin"/>
    <property type="match status" value="1"/>
</dbReference>
<keyword evidence="3" id="KW-1185">Reference proteome</keyword>
<dbReference type="Pfam" id="PF13410">
    <property type="entry name" value="GST_C_2"/>
    <property type="match status" value="1"/>
</dbReference>
<dbReference type="InterPro" id="IPR040079">
    <property type="entry name" value="Glutathione_S-Trfase"/>
</dbReference>
<comment type="caution">
    <text evidence="2">The sequence shown here is derived from an EMBL/GenBank/DDBJ whole genome shotgun (WGS) entry which is preliminary data.</text>
</comment>
<dbReference type="CDD" id="cd03207">
    <property type="entry name" value="GST_C_8"/>
    <property type="match status" value="1"/>
</dbReference>
<dbReference type="PANTHER" id="PTHR44051">
    <property type="entry name" value="GLUTATHIONE S-TRANSFERASE-RELATED"/>
    <property type="match status" value="1"/>
</dbReference>
<dbReference type="SUPFAM" id="SSF52833">
    <property type="entry name" value="Thioredoxin-like"/>
    <property type="match status" value="1"/>
</dbReference>
<dbReference type="CDD" id="cd03046">
    <property type="entry name" value="GST_N_GTT1_like"/>
    <property type="match status" value="1"/>
</dbReference>
<protein>
    <submittedName>
        <fullName evidence="2">Glutathione S-transferase family protein</fullName>
    </submittedName>
</protein>
<reference evidence="2 3" key="1">
    <citation type="submission" date="2018-09" db="EMBL/GenBank/DDBJ databases">
        <authorList>
            <person name="Zhu H."/>
        </authorList>
    </citation>
    <scope>NUCLEOTIDE SEQUENCE [LARGE SCALE GENOMIC DNA]</scope>
    <source>
        <strain evidence="2 3">K1W22B-8</strain>
    </source>
</reference>